<reference evidence="11" key="1">
    <citation type="submission" date="2022-07" db="EMBL/GenBank/DDBJ databases">
        <title>Phylogenomic reconstructions and comparative analyses of Kickxellomycotina fungi.</title>
        <authorList>
            <person name="Reynolds N.K."/>
            <person name="Stajich J.E."/>
            <person name="Barry K."/>
            <person name="Grigoriev I.V."/>
            <person name="Crous P."/>
            <person name="Smith M.E."/>
        </authorList>
    </citation>
    <scope>NUCLEOTIDE SEQUENCE</scope>
    <source>
        <strain evidence="11">NRRL 1565</strain>
    </source>
</reference>
<dbReference type="GO" id="GO:0034455">
    <property type="term" value="C:t-UTP complex"/>
    <property type="evidence" value="ECO:0007669"/>
    <property type="project" value="TreeGrafter"/>
</dbReference>
<dbReference type="InterPro" id="IPR022125">
    <property type="entry name" value="U3snoRNP10_N"/>
</dbReference>
<proteinExistence type="inferred from homology"/>
<dbReference type="GO" id="GO:0045943">
    <property type="term" value="P:positive regulation of transcription by RNA polymerase I"/>
    <property type="evidence" value="ECO:0007669"/>
    <property type="project" value="TreeGrafter"/>
</dbReference>
<dbReference type="InterPro" id="IPR016024">
    <property type="entry name" value="ARM-type_fold"/>
</dbReference>
<dbReference type="Gene3D" id="1.25.10.10">
    <property type="entry name" value="Leucine-rich Repeat Variant"/>
    <property type="match status" value="3"/>
</dbReference>
<feature type="repeat" description="HEAT" evidence="8">
    <location>
        <begin position="2051"/>
        <end position="2089"/>
    </location>
</feature>
<dbReference type="Proteomes" id="UP001140094">
    <property type="component" value="Unassembled WGS sequence"/>
</dbReference>
<sequence>MATSLASQLYRMRNVDRSLSTQRAQKTRASFLFDGRQAADMDNQTVFDIGQDGLRELQQINVRFSSYATTLFSVAVKDLDRVQQTREENQKLDESIRGFLFLLAPHFLTRPAGKALEWLVRRFRIHEFNTRDVVAAFLPYHETKAFLALLTIMTFESSDMGLFGFLAQQRKARRVVDRTTLLAQCQRDWRLAAFIFDAQTTACELGAGYAGQHAFYATVASQFVGGLTAVGDGELQFVLPYVVSGLQQQARDAQVAAYMVAGALAARVALTAAALERVLCAMAEQPADVDAMALAVALLLQTQAEARGAVTPRLAGLLSAQTGFAAALGRLAAERDVTQALHALFGALAPQALDGGDAAKLLAALVPEIPRAHAPALSAQLVAAFLSRDAEADPAGADVVSLVQLRYSQALEDAVGAAAERAAALENTEQRDRALRRLQALQTCGAAGRGLPLRETATTLFLGLEHADAGVRLVAATALRDIMDGRSEHALPHEEAGRLVLGRLKHDDDERVLAAVLPLATLVPRDALAPALGALLASGRVPLERLGADIVGALAATKPPQQADAIAALFAHVLDWGITQAVTRAVVTHAAPGWLAALGSVAEDVRTNLGAEYNAQAVAALAAALVRDWEPIQSTWEGLLTRGALTARATAIAVGAQAVEMFADAGNAELAVNAARVVVDAALGLLPAAAGAVDGEWASLLAAAATDRDREGVCGRIAAHSLAVVLNALAGVAPLQPGCWFPALQTESSSSTETAYRRLLCAAFNTMAERGVGGALLGRLLQRNVGGSWAQFLAASWLSEAGATVRARSLLAFRALATAETAKSDFQTLLPAVLAALGDDDAQVRAAAAMCVKALRRGSAASDIYMHADIYGTASADLLHLPPAVATRFIQVLAAHADLLAGDAGALRTELRTIAARGVGTGASKPKLGTEARACVAPYLLSHIVAADAVAPRLQLRLIAALSGVASLAFLEQLPPLLSRRIAGAADLPAADSDEEALVRALFDACYGAQRVVQLQEEPEHWAAFLRIVDGKGFEASRPAAYAQQLAFQTLTDGLGAALDASGVAAVTTTLCNIALRGDAPDARSGTVTLRGLFSMIPLDAAAVGEALCGAAEQLGAGEAPGAKRARSTARVAEPDVATLLECMQNSAYVADNAAAAAGVAELVGVLVGRLGETRAAARDYELQVALGLLGRMVAGGHVAESAVRVDAVVQALRASESPQTHNQALLLLAAIAAQHPDVVLHHVMALFTFMGANVVRQDDAYSFHVMEHSLRTIVPALVRAHTTRAAQVAHAGPVLRVFVDALTHIPRHRRMPLFTALVSALGPAYAAPVAALLLEKHAARVLAARAARESDDVLAFALDLARALPPSQQVAVCDELVRDLLLLPPINGADASDAAVAALFVGVRQMSAPLLRAFRLVSLDFVLRLLTTRHTSTQTPADSSLASTAAALLQLSARLAADHGKLDAVAVRAAEQAQRLVHSALDATHTRMSRPAFAAAVAELLRHADLRVRRRAIALARARLDELDVRRADASDVDQAMGMLRAIAELPADIASADDEDERASCAQAALLCVATAARRLAALRPAEVASLIGAVAGTHALQSSSAVVSSAAATALAVLCDQLGSRLIPALPQYLPTLLKCLRDGTARFDDASTDDLARLIAALAAVLPVVEHMGAFLAPSLPPLLACLLGPALRGGDEDDSSAAMETADGRATLCGEARRKASEVLAAMARHIPPRHLLPAQLAFFQKDVLRQGAGAVAAFTAFAGRTASALQPGQLQQFHRQLFRLFLAIFDAPRCPTLSRDDAELIEETALDAFMRLAVRLNENQFRPLFLAFLEWASADPATLAQPAPIPSAQDTADDYMRLQDANETRLRAFYRVLNALLARLKTLAVPYYALVLDTTVVQLQRFAVSYDSIELQEEADRREKPAPSALWGAIVESVRLSALHDTSAELWSEAAYRRIVRPLVNQLANTKRGNDAAPSHAERVRSLLAPACAQLAAAVANDALWKLLNQDVLLKARADDPTVRHSTLLVLQALYNKLGEEYLILLPETIPFLAELLEDDDSLVERTTHETIKLIESLLGESLQSYLR</sequence>
<keyword evidence="7 9" id="KW-0687">Ribonucleoprotein</keyword>
<comment type="caution">
    <text evidence="11">The sequence shown here is derived from an EMBL/GenBank/DDBJ whole genome shotgun (WGS) entry which is preliminary data.</text>
</comment>
<dbReference type="InterPro" id="IPR021133">
    <property type="entry name" value="HEAT_type_2"/>
</dbReference>
<name>A0A9W8LW84_9FUNG</name>
<evidence type="ECO:0000313" key="12">
    <source>
        <dbReference type="Proteomes" id="UP001140094"/>
    </source>
</evidence>
<dbReference type="PANTHER" id="PTHR13457">
    <property type="entry name" value="BAP28"/>
    <property type="match status" value="1"/>
</dbReference>
<evidence type="ECO:0000313" key="11">
    <source>
        <dbReference type="EMBL" id="KAJ2807696.1"/>
    </source>
</evidence>
<dbReference type="InterPro" id="IPR056473">
    <property type="entry name" value="HEAT_Utp10/HEAT1"/>
</dbReference>
<organism evidence="11 12">
    <name type="scientific">Coemansia guatemalensis</name>
    <dbReference type="NCBI Taxonomy" id="2761395"/>
    <lineage>
        <taxon>Eukaryota</taxon>
        <taxon>Fungi</taxon>
        <taxon>Fungi incertae sedis</taxon>
        <taxon>Zoopagomycota</taxon>
        <taxon>Kickxellomycotina</taxon>
        <taxon>Kickxellomycetes</taxon>
        <taxon>Kickxellales</taxon>
        <taxon>Kickxellaceae</taxon>
        <taxon>Coemansia</taxon>
    </lineage>
</organism>
<comment type="subunit">
    <text evidence="9">Component of the ribosomal small subunit (SSU) processome.</text>
</comment>
<dbReference type="InterPro" id="IPR040191">
    <property type="entry name" value="UTP10"/>
</dbReference>
<evidence type="ECO:0000256" key="8">
    <source>
        <dbReference type="PROSITE-ProRule" id="PRU00103"/>
    </source>
</evidence>
<dbReference type="Pfam" id="PF23243">
    <property type="entry name" value="HEAT_HEATR1"/>
    <property type="match status" value="1"/>
</dbReference>
<feature type="repeat" description="HEAT" evidence="8">
    <location>
        <begin position="829"/>
        <end position="867"/>
    </location>
</feature>
<comment type="similarity">
    <text evidence="2 9">Belongs to the HEATR1/UTP10 family.</text>
</comment>
<dbReference type="SUPFAM" id="SSF48371">
    <property type="entry name" value="ARM repeat"/>
    <property type="match status" value="1"/>
</dbReference>
<dbReference type="GO" id="GO:0032040">
    <property type="term" value="C:small-subunit processome"/>
    <property type="evidence" value="ECO:0007669"/>
    <property type="project" value="TreeGrafter"/>
</dbReference>
<keyword evidence="4 9" id="KW-0690">Ribosome biogenesis</keyword>
<dbReference type="GO" id="GO:0030515">
    <property type="term" value="F:snoRNA binding"/>
    <property type="evidence" value="ECO:0007669"/>
    <property type="project" value="TreeGrafter"/>
</dbReference>
<evidence type="ECO:0000256" key="3">
    <source>
        <dbReference type="ARBA" id="ARBA00015399"/>
    </source>
</evidence>
<comment type="subcellular location">
    <subcellularLocation>
        <location evidence="1 9">Nucleus</location>
        <location evidence="1 9">Nucleolus</location>
    </subcellularLocation>
</comment>
<dbReference type="InterPro" id="IPR011989">
    <property type="entry name" value="ARM-like"/>
</dbReference>
<evidence type="ECO:0000256" key="9">
    <source>
        <dbReference type="RuleBase" id="RU367065"/>
    </source>
</evidence>
<dbReference type="PROSITE" id="PS50077">
    <property type="entry name" value="HEAT_REPEAT"/>
    <property type="match status" value="2"/>
</dbReference>
<dbReference type="PANTHER" id="PTHR13457:SF1">
    <property type="entry name" value="HEAT REPEAT-CONTAINING PROTEIN 1"/>
    <property type="match status" value="1"/>
</dbReference>
<feature type="domain" description="BP28 C-terminal" evidence="10">
    <location>
        <begin position="1773"/>
        <end position="1951"/>
    </location>
</feature>
<dbReference type="Pfam" id="PF08146">
    <property type="entry name" value="BP28CT"/>
    <property type="match status" value="1"/>
</dbReference>
<gene>
    <name evidence="11" type="primary">UTP10</name>
    <name evidence="11" type="ORF">H4R20_001177</name>
</gene>
<dbReference type="SMART" id="SM01036">
    <property type="entry name" value="BP28CT"/>
    <property type="match status" value="1"/>
</dbReference>
<evidence type="ECO:0000256" key="6">
    <source>
        <dbReference type="ARBA" id="ARBA00023242"/>
    </source>
</evidence>
<accession>A0A9W8LW84</accession>
<protein>
    <recommendedName>
        <fullName evidence="3 9">U3 small nucleolar RNA-associated protein 10</fullName>
    </recommendedName>
</protein>
<dbReference type="Pfam" id="PF12397">
    <property type="entry name" value="U3snoRNP10"/>
    <property type="match status" value="1"/>
</dbReference>
<keyword evidence="12" id="KW-1185">Reference proteome</keyword>
<dbReference type="OrthoDB" id="31183at2759"/>
<evidence type="ECO:0000256" key="2">
    <source>
        <dbReference type="ARBA" id="ARBA00010559"/>
    </source>
</evidence>
<keyword evidence="5 9" id="KW-0698">rRNA processing</keyword>
<comment type="function">
    <text evidence="9">Involved in nucleolar processing of pre-18S ribosomal RNA.</text>
</comment>
<evidence type="ECO:0000256" key="1">
    <source>
        <dbReference type="ARBA" id="ARBA00004604"/>
    </source>
</evidence>
<dbReference type="GO" id="GO:0030686">
    <property type="term" value="C:90S preribosome"/>
    <property type="evidence" value="ECO:0007669"/>
    <property type="project" value="TreeGrafter"/>
</dbReference>
<dbReference type="GO" id="GO:0000462">
    <property type="term" value="P:maturation of SSU-rRNA from tricistronic rRNA transcript (SSU-rRNA, 5.8S rRNA, LSU-rRNA)"/>
    <property type="evidence" value="ECO:0007669"/>
    <property type="project" value="TreeGrafter"/>
</dbReference>
<evidence type="ECO:0000256" key="7">
    <source>
        <dbReference type="ARBA" id="ARBA00023274"/>
    </source>
</evidence>
<keyword evidence="6 9" id="KW-0539">Nucleus</keyword>
<dbReference type="InterPro" id="IPR012954">
    <property type="entry name" value="BP28_C_dom"/>
</dbReference>
<dbReference type="EMBL" id="JANBUO010000091">
    <property type="protein sequence ID" value="KAJ2807696.1"/>
    <property type="molecule type" value="Genomic_DNA"/>
</dbReference>
<evidence type="ECO:0000256" key="5">
    <source>
        <dbReference type="ARBA" id="ARBA00022552"/>
    </source>
</evidence>
<evidence type="ECO:0000256" key="4">
    <source>
        <dbReference type="ARBA" id="ARBA00022517"/>
    </source>
</evidence>
<evidence type="ECO:0000259" key="10">
    <source>
        <dbReference type="SMART" id="SM01036"/>
    </source>
</evidence>